<evidence type="ECO:0000259" key="4">
    <source>
        <dbReference type="Pfam" id="PF02576"/>
    </source>
</evidence>
<dbReference type="GO" id="GO:0006412">
    <property type="term" value="P:translation"/>
    <property type="evidence" value="ECO:0007669"/>
    <property type="project" value="TreeGrafter"/>
</dbReference>
<dbReference type="InterPro" id="IPR028998">
    <property type="entry name" value="RimP_C"/>
</dbReference>
<reference evidence="6" key="1">
    <citation type="journal article" date="2021" name="PeerJ">
        <title>Extensive microbial diversity within the chicken gut microbiome revealed by metagenomics and culture.</title>
        <authorList>
            <person name="Gilroy R."/>
            <person name="Ravi A."/>
            <person name="Getino M."/>
            <person name="Pursley I."/>
            <person name="Horton D.L."/>
            <person name="Alikhan N.F."/>
            <person name="Baker D."/>
            <person name="Gharbi K."/>
            <person name="Hall N."/>
            <person name="Watson M."/>
            <person name="Adriaenssens E.M."/>
            <person name="Foster-Nyarko E."/>
            <person name="Jarju S."/>
            <person name="Secka A."/>
            <person name="Antonio M."/>
            <person name="Oren A."/>
            <person name="Chaudhuri R.R."/>
            <person name="La Ragione R."/>
            <person name="Hildebrand F."/>
            <person name="Pallen M.J."/>
        </authorList>
    </citation>
    <scope>NUCLEOTIDE SEQUENCE</scope>
    <source>
        <strain evidence="6">12435</strain>
    </source>
</reference>
<dbReference type="CDD" id="cd01734">
    <property type="entry name" value="YlxS_C"/>
    <property type="match status" value="1"/>
</dbReference>
<dbReference type="PANTHER" id="PTHR33867">
    <property type="entry name" value="RIBOSOME MATURATION FACTOR RIMP"/>
    <property type="match status" value="1"/>
</dbReference>
<proteinExistence type="inferred from homology"/>
<evidence type="ECO:0000259" key="5">
    <source>
        <dbReference type="Pfam" id="PF17384"/>
    </source>
</evidence>
<dbReference type="HAMAP" id="MF_01077">
    <property type="entry name" value="RimP"/>
    <property type="match status" value="1"/>
</dbReference>
<keyword evidence="2 3" id="KW-0690">Ribosome biogenesis</keyword>
<reference evidence="6" key="2">
    <citation type="submission" date="2021-04" db="EMBL/GenBank/DDBJ databases">
        <authorList>
            <person name="Gilroy R."/>
        </authorList>
    </citation>
    <scope>NUCLEOTIDE SEQUENCE</scope>
    <source>
        <strain evidence="6">12435</strain>
    </source>
</reference>
<dbReference type="EMBL" id="DXHS01000030">
    <property type="protein sequence ID" value="HIW02051.1"/>
    <property type="molecule type" value="Genomic_DNA"/>
</dbReference>
<dbReference type="Gene3D" id="3.30.300.70">
    <property type="entry name" value="RimP-like superfamily, N-terminal"/>
    <property type="match status" value="1"/>
</dbReference>
<comment type="caution">
    <text evidence="6">The sequence shown here is derived from an EMBL/GenBank/DDBJ whole genome shotgun (WGS) entry which is preliminary data.</text>
</comment>
<name>A0A9D1PZQ2_9FIRM</name>
<feature type="domain" description="Ribosome maturation factor RimP C-terminal" evidence="5">
    <location>
        <begin position="88"/>
        <end position="153"/>
    </location>
</feature>
<comment type="subcellular location">
    <subcellularLocation>
        <location evidence="3">Cytoplasm</location>
    </subcellularLocation>
</comment>
<organism evidence="6 7">
    <name type="scientific">Candidatus Protoclostridium stercorigallinarum</name>
    <dbReference type="NCBI Taxonomy" id="2838741"/>
    <lineage>
        <taxon>Bacteria</taxon>
        <taxon>Bacillati</taxon>
        <taxon>Bacillota</taxon>
        <taxon>Clostridia</taxon>
        <taxon>Candidatus Protoclostridium</taxon>
    </lineage>
</organism>
<gene>
    <name evidence="3" type="primary">rimP</name>
    <name evidence="6" type="ORF">H9892_01785</name>
</gene>
<dbReference type="SUPFAM" id="SSF75420">
    <property type="entry name" value="YhbC-like, N-terminal domain"/>
    <property type="match status" value="1"/>
</dbReference>
<comment type="similarity">
    <text evidence="3">Belongs to the RimP family.</text>
</comment>
<evidence type="ECO:0000256" key="3">
    <source>
        <dbReference type="HAMAP-Rule" id="MF_01077"/>
    </source>
</evidence>
<dbReference type="InterPro" id="IPR035956">
    <property type="entry name" value="RimP_N_sf"/>
</dbReference>
<dbReference type="Gene3D" id="2.30.30.180">
    <property type="entry name" value="Ribosome maturation factor RimP, C-terminal domain"/>
    <property type="match status" value="1"/>
</dbReference>
<keyword evidence="1 3" id="KW-0963">Cytoplasm</keyword>
<feature type="domain" description="Ribosome maturation factor RimP N-terminal" evidence="4">
    <location>
        <begin position="13"/>
        <end position="85"/>
    </location>
</feature>
<dbReference type="InterPro" id="IPR036847">
    <property type="entry name" value="RimP_C_sf"/>
</dbReference>
<dbReference type="InterPro" id="IPR028989">
    <property type="entry name" value="RimP_N"/>
</dbReference>
<evidence type="ECO:0000256" key="2">
    <source>
        <dbReference type="ARBA" id="ARBA00022517"/>
    </source>
</evidence>
<dbReference type="Proteomes" id="UP000823990">
    <property type="component" value="Unassembled WGS sequence"/>
</dbReference>
<evidence type="ECO:0000313" key="6">
    <source>
        <dbReference type="EMBL" id="HIW02051.1"/>
    </source>
</evidence>
<dbReference type="GO" id="GO:0005829">
    <property type="term" value="C:cytosol"/>
    <property type="evidence" value="ECO:0007669"/>
    <property type="project" value="TreeGrafter"/>
</dbReference>
<protein>
    <recommendedName>
        <fullName evidence="3">Ribosome maturation factor RimP</fullName>
    </recommendedName>
</protein>
<dbReference type="Pfam" id="PF02576">
    <property type="entry name" value="RimP_N"/>
    <property type="match status" value="1"/>
</dbReference>
<evidence type="ECO:0000313" key="7">
    <source>
        <dbReference type="Proteomes" id="UP000823990"/>
    </source>
</evidence>
<dbReference type="Pfam" id="PF17384">
    <property type="entry name" value="DUF150_C"/>
    <property type="match status" value="1"/>
</dbReference>
<accession>A0A9D1PZQ2</accession>
<dbReference type="SUPFAM" id="SSF74942">
    <property type="entry name" value="YhbC-like, C-terminal domain"/>
    <property type="match status" value="1"/>
</dbReference>
<dbReference type="GO" id="GO:0000028">
    <property type="term" value="P:ribosomal small subunit assembly"/>
    <property type="evidence" value="ECO:0007669"/>
    <property type="project" value="TreeGrafter"/>
</dbReference>
<sequence length="154" mass="17417">MSEITDKIFGAVDARIRELGYETVDVEKRSEYGEVHITIYVDKVPGGMSLDDCERVHYEVEPILDELDPTGGKPYVLEVSSPGLDRPLKTQRDFERNYGKEIEVKLYAPIKGKKTYEGVLEERTEGYVSLSCGGEEVKIENTRIAAVKPLVRFD</sequence>
<dbReference type="InterPro" id="IPR003728">
    <property type="entry name" value="Ribosome_maturation_RimP"/>
</dbReference>
<dbReference type="AlphaFoldDB" id="A0A9D1PZQ2"/>
<evidence type="ECO:0000256" key="1">
    <source>
        <dbReference type="ARBA" id="ARBA00022490"/>
    </source>
</evidence>
<dbReference type="PANTHER" id="PTHR33867:SF1">
    <property type="entry name" value="RIBOSOME MATURATION FACTOR RIMP"/>
    <property type="match status" value="1"/>
</dbReference>
<comment type="function">
    <text evidence="3">Required for maturation of 30S ribosomal subunits.</text>
</comment>